<gene>
    <name evidence="1" type="ORF">SAMN04489760_11618</name>
</gene>
<protein>
    <submittedName>
        <fullName evidence="1">L-2-amino-thiazoline-4-carboxylic acid hydrolase</fullName>
    </submittedName>
</protein>
<organism evidence="1 2">
    <name type="scientific">Syntrophus gentianae</name>
    <dbReference type="NCBI Taxonomy" id="43775"/>
    <lineage>
        <taxon>Bacteria</taxon>
        <taxon>Pseudomonadati</taxon>
        <taxon>Thermodesulfobacteriota</taxon>
        <taxon>Syntrophia</taxon>
        <taxon>Syntrophales</taxon>
        <taxon>Syntrophaceae</taxon>
        <taxon>Syntrophus</taxon>
    </lineage>
</organism>
<sequence>MKILSLLLGFLFTAPFVLQTYSLIPFFGRKKALCIVGRQLTSAAVLGVKLLIPRIHSKREYSIFKEKVKRNFLFIGKLYHLRIENETRDKIEFRFHFCPVAKMLKIFGLPDLCRYSCAGDWEIAKENKEYWTFSRQTTIGTGGRYCNHTYSRKE</sequence>
<evidence type="ECO:0000313" key="2">
    <source>
        <dbReference type="Proteomes" id="UP000198744"/>
    </source>
</evidence>
<keyword evidence="1" id="KW-0378">Hydrolase</keyword>
<reference evidence="1 2" key="1">
    <citation type="submission" date="2016-10" db="EMBL/GenBank/DDBJ databases">
        <authorList>
            <person name="de Groot N.N."/>
        </authorList>
    </citation>
    <scope>NUCLEOTIDE SEQUENCE [LARGE SCALE GENOMIC DNA]</scope>
    <source>
        <strain evidence="1 2">DSM 8423</strain>
    </source>
</reference>
<dbReference type="STRING" id="43775.SAMN04489760_11618"/>
<dbReference type="Proteomes" id="UP000198744">
    <property type="component" value="Unassembled WGS sequence"/>
</dbReference>
<dbReference type="Pfam" id="PF14196">
    <property type="entry name" value="ATC_hydrolase"/>
    <property type="match status" value="1"/>
</dbReference>
<dbReference type="InterPro" id="IPR026002">
    <property type="entry name" value="ATC_hydrolase-like"/>
</dbReference>
<keyword evidence="2" id="KW-1185">Reference proteome</keyword>
<proteinExistence type="predicted"/>
<name>A0A1H7YHK1_9BACT</name>
<dbReference type="RefSeq" id="WP_093883771.1">
    <property type="nucleotide sequence ID" value="NZ_FOBS01000016.1"/>
</dbReference>
<evidence type="ECO:0000313" key="1">
    <source>
        <dbReference type="EMBL" id="SEM44767.1"/>
    </source>
</evidence>
<dbReference type="OrthoDB" id="5514493at2"/>
<dbReference type="GO" id="GO:0016787">
    <property type="term" value="F:hydrolase activity"/>
    <property type="evidence" value="ECO:0007669"/>
    <property type="project" value="UniProtKB-KW"/>
</dbReference>
<accession>A0A1H7YHK1</accession>
<dbReference type="EMBL" id="FOBS01000016">
    <property type="protein sequence ID" value="SEM44767.1"/>
    <property type="molecule type" value="Genomic_DNA"/>
</dbReference>
<dbReference type="AlphaFoldDB" id="A0A1H7YHK1"/>